<feature type="domain" description="PilZ" evidence="2">
    <location>
        <begin position="7"/>
        <end position="103"/>
    </location>
</feature>
<evidence type="ECO:0000256" key="1">
    <source>
        <dbReference type="PIRNR" id="PIRNR028141"/>
    </source>
</evidence>
<keyword evidence="1" id="KW-0973">c-di-GMP</keyword>
<dbReference type="GO" id="GO:0035438">
    <property type="term" value="F:cyclic-di-GMP binding"/>
    <property type="evidence" value="ECO:0007669"/>
    <property type="project" value="InterPro"/>
</dbReference>
<dbReference type="AlphaFoldDB" id="A0A917PZ25"/>
<dbReference type="Gene3D" id="2.40.10.220">
    <property type="entry name" value="predicted glycosyltransferase like domains"/>
    <property type="match status" value="1"/>
</dbReference>
<name>A0A917PZ25_9PSED</name>
<keyword evidence="1" id="KW-0547">Nucleotide-binding</keyword>
<gene>
    <name evidence="3" type="ORF">GCM10009304_27440</name>
</gene>
<dbReference type="InterPro" id="IPR027021">
    <property type="entry name" value="C-di-GMP_BP_PA4608"/>
</dbReference>
<accession>A0A917PZ25</accession>
<evidence type="ECO:0000313" key="3">
    <source>
        <dbReference type="EMBL" id="GGK00143.1"/>
    </source>
</evidence>
<comment type="function">
    <text evidence="1">Binds the second messenger bis-(3'-5') cyclic dimeric guanosine monophosphate (c-di-GMP). Can bind two c-di-GMP molecules per monomer. May play a role in bacterial second-messenger regulated processes. Binding to c-di-GMP induces a conformational change of the C- and N-termini resulting in the exposure of a highly negative surface on one side of the protein to a possible effector protein.</text>
</comment>
<dbReference type="InterPro" id="IPR009875">
    <property type="entry name" value="PilZ_domain"/>
</dbReference>
<protein>
    <recommendedName>
        <fullName evidence="1">Cyclic diguanosine monophosphate-binding protein</fullName>
        <shortName evidence="1">c-di-GMP-binding protein</shortName>
    </recommendedName>
    <alternativeName>
        <fullName evidence="1">Pilz domain-containing protein</fullName>
    </alternativeName>
</protein>
<dbReference type="Proteomes" id="UP000635983">
    <property type="component" value="Unassembled WGS sequence"/>
</dbReference>
<dbReference type="SUPFAM" id="SSF141371">
    <property type="entry name" value="PilZ domain-like"/>
    <property type="match status" value="1"/>
</dbReference>
<reference evidence="3" key="2">
    <citation type="submission" date="2020-09" db="EMBL/GenBank/DDBJ databases">
        <authorList>
            <person name="Sun Q."/>
            <person name="Ohkuma M."/>
        </authorList>
    </citation>
    <scope>NUCLEOTIDE SEQUENCE</scope>
    <source>
        <strain evidence="3">JCM 30078</strain>
    </source>
</reference>
<comment type="caution">
    <text evidence="3">The sequence shown here is derived from an EMBL/GenBank/DDBJ whole genome shotgun (WGS) entry which is preliminary data.</text>
</comment>
<evidence type="ECO:0000259" key="2">
    <source>
        <dbReference type="Pfam" id="PF07238"/>
    </source>
</evidence>
<dbReference type="RefSeq" id="WP_188983814.1">
    <property type="nucleotide sequence ID" value="NZ_BMPO01000006.1"/>
</dbReference>
<evidence type="ECO:0000313" key="4">
    <source>
        <dbReference type="Proteomes" id="UP000635983"/>
    </source>
</evidence>
<keyword evidence="4" id="KW-1185">Reference proteome</keyword>
<sequence length="121" mass="13619">MSNDSQERRRFHRIGFDAKTVIAQGQRQWVTVSQDISFKGLLVRRPDEWDGDSNAPFMGSVALGDDIEVAMQLTLKRSDDAYLGFSCDHIDIESISHLRRIVELNLGDEALLERELAALGS</sequence>
<dbReference type="EMBL" id="BMPO01000006">
    <property type="protein sequence ID" value="GGK00143.1"/>
    <property type="molecule type" value="Genomic_DNA"/>
</dbReference>
<organism evidence="3 4">
    <name type="scientific">Pseudomonas matsuisoli</name>
    <dbReference type="NCBI Taxonomy" id="1515666"/>
    <lineage>
        <taxon>Bacteria</taxon>
        <taxon>Pseudomonadati</taxon>
        <taxon>Pseudomonadota</taxon>
        <taxon>Gammaproteobacteria</taxon>
        <taxon>Pseudomonadales</taxon>
        <taxon>Pseudomonadaceae</taxon>
        <taxon>Pseudomonas</taxon>
    </lineage>
</organism>
<proteinExistence type="predicted"/>
<dbReference type="PIRSF" id="PIRSF028141">
    <property type="entry name" value="C-di-GMP_BP_PA4608"/>
    <property type="match status" value="1"/>
</dbReference>
<dbReference type="Pfam" id="PF07238">
    <property type="entry name" value="PilZ"/>
    <property type="match status" value="1"/>
</dbReference>
<comment type="subunit">
    <text evidence="1">Monomer in both c-di-GMP-bound and free forms.</text>
</comment>
<reference evidence="3" key="1">
    <citation type="journal article" date="2014" name="Int. J. Syst. Evol. Microbiol.">
        <title>Complete genome sequence of Corynebacterium casei LMG S-19264T (=DSM 44701T), isolated from a smear-ripened cheese.</title>
        <authorList>
            <consortium name="US DOE Joint Genome Institute (JGI-PGF)"/>
            <person name="Walter F."/>
            <person name="Albersmeier A."/>
            <person name="Kalinowski J."/>
            <person name="Ruckert C."/>
        </authorList>
    </citation>
    <scope>NUCLEOTIDE SEQUENCE</scope>
    <source>
        <strain evidence="3">JCM 30078</strain>
    </source>
</reference>